<evidence type="ECO:0000313" key="2">
    <source>
        <dbReference type="Proteomes" id="UP000017052"/>
    </source>
</evidence>
<dbReference type="EMBL" id="ACVN02000175">
    <property type="protein sequence ID" value="ERK55769.1"/>
    <property type="molecule type" value="Genomic_DNA"/>
</dbReference>
<dbReference type="Proteomes" id="UP000017052">
    <property type="component" value="Unassembled WGS sequence"/>
</dbReference>
<sequence length="170" mass="17950">MGDQRRVVLVPVDGSWARLLAVEHRPLQGPLPVFIANRALCRTFGVEPGSEEAELAALQVASVAALSSSGRRIVLSARLPDTLLGGPLGAAEAANGAASLERLAPRQVEAFFTDDDRVDVTAAARAAAGLDVDGAWGRDAVQELLGEPLLWHDIGELAGWLDRHPGHQGR</sequence>
<accession>U2QHS1</accession>
<evidence type="ECO:0000313" key="1">
    <source>
        <dbReference type="EMBL" id="ERK55769.1"/>
    </source>
</evidence>
<gene>
    <name evidence="1" type="ORF">HMPREF0682_0625</name>
</gene>
<proteinExistence type="predicted"/>
<dbReference type="InterPro" id="IPR054206">
    <property type="entry name" value="DUF6912"/>
</dbReference>
<keyword evidence="2" id="KW-1185">Reference proteome</keyword>
<reference evidence="1" key="1">
    <citation type="submission" date="2013-08" db="EMBL/GenBank/DDBJ databases">
        <authorList>
            <person name="Durkin A.S."/>
            <person name="Haft D.R."/>
            <person name="McCorrison J."/>
            <person name="Torralba M."/>
            <person name="Gillis M."/>
            <person name="Haft D.H."/>
            <person name="Methe B."/>
            <person name="Sutton G."/>
            <person name="Nelson K.E."/>
        </authorList>
    </citation>
    <scope>NUCLEOTIDE SEQUENCE [LARGE SCALE GENOMIC DNA]</scope>
    <source>
        <strain evidence="1">F0233</strain>
    </source>
</reference>
<comment type="caution">
    <text evidence="1">The sequence shown here is derived from an EMBL/GenBank/DDBJ whole genome shotgun (WGS) entry which is preliminary data.</text>
</comment>
<dbReference type="RefSeq" id="WP_021797524.1">
    <property type="nucleotide sequence ID" value="NZ_ACVN02000175.1"/>
</dbReference>
<protein>
    <submittedName>
        <fullName evidence="1">Uncharacterized protein</fullName>
    </submittedName>
</protein>
<organism evidence="1 2">
    <name type="scientific">Propionibacterium acidifaciens F0233</name>
    <dbReference type="NCBI Taxonomy" id="553198"/>
    <lineage>
        <taxon>Bacteria</taxon>
        <taxon>Bacillati</taxon>
        <taxon>Actinomycetota</taxon>
        <taxon>Actinomycetes</taxon>
        <taxon>Propionibacteriales</taxon>
        <taxon>Propionibacteriaceae</taxon>
        <taxon>Propionibacterium</taxon>
    </lineage>
</organism>
<dbReference type="OrthoDB" id="3734195at2"/>
<name>U2QHS1_9ACTN</name>
<dbReference type="Pfam" id="PF21853">
    <property type="entry name" value="DUF6912"/>
    <property type="match status" value="1"/>
</dbReference>
<dbReference type="GeneID" id="95361124"/>
<dbReference type="AlphaFoldDB" id="U2QHS1"/>